<dbReference type="RefSeq" id="WP_367775261.1">
    <property type="nucleotide sequence ID" value="NZ_JBFNXR010000054.1"/>
</dbReference>
<evidence type="ECO:0000256" key="1">
    <source>
        <dbReference type="SAM" id="Coils"/>
    </source>
</evidence>
<organism evidence="2 3">
    <name type="scientific">Novosphingobium rhizovicinum</name>
    <dbReference type="NCBI Taxonomy" id="3228928"/>
    <lineage>
        <taxon>Bacteria</taxon>
        <taxon>Pseudomonadati</taxon>
        <taxon>Pseudomonadota</taxon>
        <taxon>Alphaproteobacteria</taxon>
        <taxon>Sphingomonadales</taxon>
        <taxon>Sphingomonadaceae</taxon>
        <taxon>Novosphingobium</taxon>
    </lineage>
</organism>
<dbReference type="Proteomes" id="UP001556118">
    <property type="component" value="Unassembled WGS sequence"/>
</dbReference>
<proteinExistence type="predicted"/>
<sequence>MDGETITGSLDRIEAALQRIEAAARETENQARVTIESDSDLEQRHEDLRAAVTNALARLDTLLAEQEQ</sequence>
<comment type="caution">
    <text evidence="2">The sequence shown here is derived from an EMBL/GenBank/DDBJ whole genome shotgun (WGS) entry which is preliminary data.</text>
</comment>
<evidence type="ECO:0000313" key="2">
    <source>
        <dbReference type="EMBL" id="MEW9856782.1"/>
    </source>
</evidence>
<reference evidence="2 3" key="1">
    <citation type="submission" date="2024-06" db="EMBL/GenBank/DDBJ databases">
        <title>Novosphingobium rhizovicinus M1R2S20.</title>
        <authorList>
            <person name="Sun J.-Q."/>
        </authorList>
    </citation>
    <scope>NUCLEOTIDE SEQUENCE [LARGE SCALE GENOMIC DNA]</scope>
    <source>
        <strain evidence="2 3">M1R2S20</strain>
    </source>
</reference>
<name>A0ABV3RG26_9SPHN</name>
<keyword evidence="1" id="KW-0175">Coiled coil</keyword>
<feature type="coiled-coil region" evidence="1">
    <location>
        <begin position="10"/>
        <end position="65"/>
    </location>
</feature>
<accession>A0ABV3RG26</accession>
<dbReference type="EMBL" id="JBFNXR010000054">
    <property type="protein sequence ID" value="MEW9856782.1"/>
    <property type="molecule type" value="Genomic_DNA"/>
</dbReference>
<gene>
    <name evidence="2" type="ORF">ABUH87_16770</name>
</gene>
<evidence type="ECO:0000313" key="3">
    <source>
        <dbReference type="Proteomes" id="UP001556118"/>
    </source>
</evidence>
<keyword evidence="3" id="KW-1185">Reference proteome</keyword>
<protein>
    <submittedName>
        <fullName evidence="2">Uncharacterized protein</fullName>
    </submittedName>
</protein>